<comment type="caution">
    <text evidence="2">The sequence shown here is derived from an EMBL/GenBank/DDBJ whole genome shotgun (WGS) entry which is preliminary data.</text>
</comment>
<sequence length="89" mass="9975">MCGLRRSARRNIEEDREENTDGVAHGLALVELIGYIKSSDPPRALIFKLADLLQLYTDRIKELGVGVAGRIHSTHLKERILANVLRCHA</sequence>
<name>A0AAD9JL64_9ANNE</name>
<dbReference type="AlphaFoldDB" id="A0AAD9JL64"/>
<dbReference type="Proteomes" id="UP001208570">
    <property type="component" value="Unassembled WGS sequence"/>
</dbReference>
<keyword evidence="3" id="KW-1185">Reference proteome</keyword>
<proteinExistence type="predicted"/>
<evidence type="ECO:0000313" key="2">
    <source>
        <dbReference type="EMBL" id="KAK2155099.1"/>
    </source>
</evidence>
<reference evidence="2" key="1">
    <citation type="journal article" date="2023" name="Mol. Biol. Evol.">
        <title>Third-Generation Sequencing Reveals the Adaptive Role of the Epigenome in Three Deep-Sea Polychaetes.</title>
        <authorList>
            <person name="Perez M."/>
            <person name="Aroh O."/>
            <person name="Sun Y."/>
            <person name="Lan Y."/>
            <person name="Juniper S.K."/>
            <person name="Young C.R."/>
            <person name="Angers B."/>
            <person name="Qian P.Y."/>
        </authorList>
    </citation>
    <scope>NUCLEOTIDE SEQUENCE</scope>
    <source>
        <strain evidence="2">P08H-3</strain>
    </source>
</reference>
<accession>A0AAD9JL64</accession>
<protein>
    <submittedName>
        <fullName evidence="2">Uncharacterized protein</fullName>
    </submittedName>
</protein>
<feature type="region of interest" description="Disordered" evidence="1">
    <location>
        <begin position="1"/>
        <end position="21"/>
    </location>
</feature>
<dbReference type="EMBL" id="JAODUP010000249">
    <property type="protein sequence ID" value="KAK2155099.1"/>
    <property type="molecule type" value="Genomic_DNA"/>
</dbReference>
<evidence type="ECO:0000313" key="3">
    <source>
        <dbReference type="Proteomes" id="UP001208570"/>
    </source>
</evidence>
<organism evidence="2 3">
    <name type="scientific">Paralvinella palmiformis</name>
    <dbReference type="NCBI Taxonomy" id="53620"/>
    <lineage>
        <taxon>Eukaryota</taxon>
        <taxon>Metazoa</taxon>
        <taxon>Spiralia</taxon>
        <taxon>Lophotrochozoa</taxon>
        <taxon>Annelida</taxon>
        <taxon>Polychaeta</taxon>
        <taxon>Sedentaria</taxon>
        <taxon>Canalipalpata</taxon>
        <taxon>Terebellida</taxon>
        <taxon>Terebelliformia</taxon>
        <taxon>Alvinellidae</taxon>
        <taxon>Paralvinella</taxon>
    </lineage>
</organism>
<evidence type="ECO:0000256" key="1">
    <source>
        <dbReference type="SAM" id="MobiDB-lite"/>
    </source>
</evidence>
<gene>
    <name evidence="2" type="ORF">LSH36_249g02004</name>
</gene>